<protein>
    <submittedName>
        <fullName evidence="1">Uncharacterized protein</fullName>
    </submittedName>
</protein>
<evidence type="ECO:0000313" key="2">
    <source>
        <dbReference type="Proteomes" id="UP000019443"/>
    </source>
</evidence>
<dbReference type="SUPFAM" id="SSF55008">
    <property type="entry name" value="HMA, heavy metal-associated domain"/>
    <property type="match status" value="1"/>
</dbReference>
<dbReference type="Proteomes" id="UP000019443">
    <property type="component" value="Unassembled WGS sequence"/>
</dbReference>
<dbReference type="EMBL" id="CBYB010000005">
    <property type="protein sequence ID" value="CDM60052.1"/>
    <property type="molecule type" value="Genomic_DNA"/>
</dbReference>
<dbReference type="CDD" id="cd00371">
    <property type="entry name" value="HMA"/>
    <property type="match status" value="1"/>
</dbReference>
<dbReference type="InterPro" id="IPR036163">
    <property type="entry name" value="HMA_dom_sf"/>
</dbReference>
<geneLocation type="plasmid" evidence="1">
    <name>pLPU83b</name>
</geneLocation>
<accession>W6RFN3</accession>
<comment type="caution">
    <text evidence="1">The sequence shown here is derived from an EMBL/GenBank/DDBJ whole genome shotgun (WGS) entry which is preliminary data.</text>
</comment>
<evidence type="ECO:0000313" key="1">
    <source>
        <dbReference type="EMBL" id="CDM60052.1"/>
    </source>
</evidence>
<proteinExistence type="predicted"/>
<reference evidence="1" key="1">
    <citation type="submission" date="2013-11" db="EMBL/GenBank/DDBJ databases">
        <title>Draft genome sequence of the broad-host-range Rhizobium sp. LPU83 strain, a member of the low-genetic diversity Oregon-like Rhizobium sp. group.</title>
        <authorList>
            <person name="Wibberg D."/>
            <person name="Puehler A."/>
            <person name="Schlueter A."/>
        </authorList>
    </citation>
    <scope>NUCLEOTIDE SEQUENCE [LARGE SCALE GENOMIC DNA]</scope>
    <source>
        <strain evidence="1">LPU83</strain>
        <plasmid evidence="1">pLPU83b</plasmid>
    </source>
</reference>
<dbReference type="GO" id="GO:0046872">
    <property type="term" value="F:metal ion binding"/>
    <property type="evidence" value="ECO:0007669"/>
    <property type="project" value="InterPro"/>
</dbReference>
<keyword evidence="1" id="KW-0614">Plasmid</keyword>
<sequence length="68" mass="7094">MTCCTMDAEGVLSLSRTVISAEEALLASQPLGAGLRQSDFSVPGVHCGACISTIERALINCHMSRARG</sequence>
<dbReference type="InterPro" id="IPR006121">
    <property type="entry name" value="HMA_dom"/>
</dbReference>
<organism evidence="1 2">
    <name type="scientific">Rhizobium favelukesii</name>
    <dbReference type="NCBI Taxonomy" id="348824"/>
    <lineage>
        <taxon>Bacteria</taxon>
        <taxon>Pseudomonadati</taxon>
        <taxon>Pseudomonadota</taxon>
        <taxon>Alphaproteobacteria</taxon>
        <taxon>Hyphomicrobiales</taxon>
        <taxon>Rhizobiaceae</taxon>
        <taxon>Rhizobium/Agrobacterium group</taxon>
        <taxon>Rhizobium</taxon>
    </lineage>
</organism>
<keyword evidence="2" id="KW-1185">Reference proteome</keyword>
<gene>
    <name evidence="1" type="ORF">LPU83_pLPU83b_0052</name>
</gene>
<name>W6RFN3_9HYPH</name>
<dbReference type="AlphaFoldDB" id="W6RFN3"/>